<sequence length="182" mass="19906">MMINPSPAAVLRPCLASDIDAITAIYSHGVLNSLSNYEYVPPTTEAMLQRYQAIVQPGYPYLVAEVSSTIAGFAYAGPYRTRPGYRYTVEDSVYIHPEYTGRGIGHQLLSAVIDECTHLGFRQMVAIIGDPDNTASLKLHTRLGFAHVGRLPGVGWKGEHWLDSILMQRPLGSADSDVPGRS</sequence>
<dbReference type="STRING" id="1445510.YC6258_00384"/>
<dbReference type="AlphaFoldDB" id="A0A0C5VQ77"/>
<dbReference type="Pfam" id="PF00583">
    <property type="entry name" value="Acetyltransf_1"/>
    <property type="match status" value="1"/>
</dbReference>
<evidence type="ECO:0000259" key="1">
    <source>
        <dbReference type="PROSITE" id="PS51186"/>
    </source>
</evidence>
<dbReference type="InterPro" id="IPR016181">
    <property type="entry name" value="Acyl_CoA_acyltransferase"/>
</dbReference>
<name>A0A0C5VQ77_9GAMM</name>
<keyword evidence="2" id="KW-0012">Acyltransferase</keyword>
<accession>A0A0C5VQ77</accession>
<feature type="domain" description="N-acetyltransferase" evidence="1">
    <location>
        <begin position="9"/>
        <end position="172"/>
    </location>
</feature>
<dbReference type="PATRIC" id="fig|1445510.3.peg.373"/>
<dbReference type="EMBL" id="CP007142">
    <property type="protein sequence ID" value="AJQ92434.1"/>
    <property type="molecule type" value="Genomic_DNA"/>
</dbReference>
<protein>
    <submittedName>
        <fullName evidence="2">Sortase and related acyltransferase</fullName>
    </submittedName>
</protein>
<dbReference type="CDD" id="cd04301">
    <property type="entry name" value="NAT_SF"/>
    <property type="match status" value="1"/>
</dbReference>
<evidence type="ECO:0000313" key="2">
    <source>
        <dbReference type="EMBL" id="AJQ92434.1"/>
    </source>
</evidence>
<dbReference type="PROSITE" id="PS51186">
    <property type="entry name" value="GNAT"/>
    <property type="match status" value="1"/>
</dbReference>
<dbReference type="KEGG" id="gsn:YC6258_00384"/>
<dbReference type="GO" id="GO:0016747">
    <property type="term" value="F:acyltransferase activity, transferring groups other than amino-acyl groups"/>
    <property type="evidence" value="ECO:0007669"/>
    <property type="project" value="InterPro"/>
</dbReference>
<dbReference type="SUPFAM" id="SSF55729">
    <property type="entry name" value="Acyl-CoA N-acyltransferases (Nat)"/>
    <property type="match status" value="1"/>
</dbReference>
<evidence type="ECO:0000313" key="3">
    <source>
        <dbReference type="Proteomes" id="UP000032266"/>
    </source>
</evidence>
<organism evidence="2 3">
    <name type="scientific">Gynuella sunshinyii YC6258</name>
    <dbReference type="NCBI Taxonomy" id="1445510"/>
    <lineage>
        <taxon>Bacteria</taxon>
        <taxon>Pseudomonadati</taxon>
        <taxon>Pseudomonadota</taxon>
        <taxon>Gammaproteobacteria</taxon>
        <taxon>Oceanospirillales</taxon>
        <taxon>Saccharospirillaceae</taxon>
        <taxon>Gynuella</taxon>
    </lineage>
</organism>
<dbReference type="InterPro" id="IPR000182">
    <property type="entry name" value="GNAT_dom"/>
</dbReference>
<proteinExistence type="predicted"/>
<dbReference type="Proteomes" id="UP000032266">
    <property type="component" value="Chromosome"/>
</dbReference>
<keyword evidence="2" id="KW-0808">Transferase</keyword>
<dbReference type="PANTHER" id="PTHR43072">
    <property type="entry name" value="N-ACETYLTRANSFERASE"/>
    <property type="match status" value="1"/>
</dbReference>
<gene>
    <name evidence="2" type="ORF">YC6258_00384</name>
</gene>
<dbReference type="HOGENOM" id="CLU_013985_4_2_6"/>
<reference evidence="2 3" key="1">
    <citation type="submission" date="2014-01" db="EMBL/GenBank/DDBJ databases">
        <title>Full genme sequencing of cellulolytic bacterium Gynuella sunshinyii YC6258T gen. nov., sp. nov.</title>
        <authorList>
            <person name="Khan H."/>
            <person name="Chung E.J."/>
            <person name="Chung Y.R."/>
        </authorList>
    </citation>
    <scope>NUCLEOTIDE SEQUENCE [LARGE SCALE GENOMIC DNA]</scope>
    <source>
        <strain evidence="2 3">YC6258</strain>
    </source>
</reference>
<dbReference type="PANTHER" id="PTHR43072:SF8">
    <property type="entry name" value="ACYLTRANSFERASE FABY-RELATED"/>
    <property type="match status" value="1"/>
</dbReference>
<keyword evidence="3" id="KW-1185">Reference proteome</keyword>
<dbReference type="RefSeq" id="WP_044615495.1">
    <property type="nucleotide sequence ID" value="NZ_CP007142.1"/>
</dbReference>
<dbReference type="Gene3D" id="3.40.630.30">
    <property type="match status" value="1"/>
</dbReference>